<reference evidence="4" key="1">
    <citation type="submission" date="2017-04" db="EMBL/GenBank/DDBJ databases">
        <title>Plasmodium gonderi genome.</title>
        <authorList>
            <person name="Arisue N."/>
            <person name="Honma H."/>
            <person name="Kawai S."/>
            <person name="Tougan T."/>
            <person name="Tanabe K."/>
            <person name="Horii T."/>
        </authorList>
    </citation>
    <scope>NUCLEOTIDE SEQUENCE [LARGE SCALE GENOMIC DNA]</scope>
    <source>
        <strain evidence="4">ATCC 30045</strain>
    </source>
</reference>
<feature type="compositionally biased region" description="Polar residues" evidence="2">
    <location>
        <begin position="610"/>
        <end position="623"/>
    </location>
</feature>
<protein>
    <submittedName>
        <fullName evidence="3">Uncharacterized protein</fullName>
    </submittedName>
</protein>
<evidence type="ECO:0000256" key="2">
    <source>
        <dbReference type="SAM" id="MobiDB-lite"/>
    </source>
</evidence>
<comment type="caution">
    <text evidence="3">The sequence shown here is derived from an EMBL/GenBank/DDBJ whole genome shotgun (WGS) entry which is preliminary data.</text>
</comment>
<dbReference type="Proteomes" id="UP000195521">
    <property type="component" value="Unassembled WGS sequence"/>
</dbReference>
<proteinExistence type="predicted"/>
<dbReference type="AlphaFoldDB" id="A0A1Y1JQE4"/>
<accession>A0A1Y1JQE4</accession>
<dbReference type="GeneID" id="39750213"/>
<feature type="region of interest" description="Disordered" evidence="2">
    <location>
        <begin position="603"/>
        <end position="636"/>
    </location>
</feature>
<keyword evidence="1" id="KW-0175">Coiled coil</keyword>
<feature type="region of interest" description="Disordered" evidence="2">
    <location>
        <begin position="399"/>
        <end position="520"/>
    </location>
</feature>
<dbReference type="OMA" id="NGMVYDD"/>
<dbReference type="EMBL" id="BDQF01000015">
    <property type="protein sequence ID" value="GAW83467.1"/>
    <property type="molecule type" value="Genomic_DNA"/>
</dbReference>
<dbReference type="OrthoDB" id="386891at2759"/>
<name>A0A1Y1JQE4_PLAGO</name>
<organism evidence="3 4">
    <name type="scientific">Plasmodium gonderi</name>
    <dbReference type="NCBI Taxonomy" id="77519"/>
    <lineage>
        <taxon>Eukaryota</taxon>
        <taxon>Sar</taxon>
        <taxon>Alveolata</taxon>
        <taxon>Apicomplexa</taxon>
        <taxon>Aconoidasida</taxon>
        <taxon>Haemosporida</taxon>
        <taxon>Plasmodiidae</taxon>
        <taxon>Plasmodium</taxon>
        <taxon>Plasmodium (Plasmodium)</taxon>
    </lineage>
</organism>
<feature type="compositionally biased region" description="Basic and acidic residues" evidence="2">
    <location>
        <begin position="51"/>
        <end position="65"/>
    </location>
</feature>
<keyword evidence="4" id="KW-1185">Reference proteome</keyword>
<sequence length="734" mass="85190">MPNDMRYYYDVINTKWWYFDPLYGGWKEFEADMAEAEEEVTPDDTTGGVDRVSETAKNVKDSEKTKSHKYGGYNNMGTGNRLNNKNHREPIINCNNETKKGIELVNNIKNSTHSQIDDHKTNSESSNINNHIKHYSFKSNTKQHKYGNKEEYNETYENSHEYNENYISPNDYVQESSSLNRYGHNDQNDEHYDEYGDHYDEYGDHCDEYGDHYDESGDHYDESGDHYDECGDHCDENGNHCDESGGYYDENGGYYDENGVYYDEYGGYYDEYGGYYDKSGFYYNEQGEYNDENVAPCSPNGIYYYDEKGLCYDENGENYNESNTHYDDKGCHLDDNDKHYCEDNSIKTHEITHEEERLGKCSKRYVDIYHHNRINKDFSSRINCSQNLSNNQTNILIKSNERIKGKTENMGPNSSKLESYFTEEEEEREVVRSENSTRSGVGDDNKLDKGERSNTDRDGINKNDSHNEYKNENKVEESRNSSDKENSSYDELLKNMEEKKKKKKKKKNSFSSKSSGESEECNKLSERINSLLNHSNSNLSILCKKDSSIILENLLSRSFTKSDHLNSINTIEKGSDDGTGENRSTNKKDKKKTKVNFFENYKIENDSSKEQAGNDSATSNRLASNEDHGDSETSYVPFVRRATRTLTFKNQGGLAGCLKVFQEKKKELMASTTNNVNDVEIKIANLKRRARELAQRYRSKNQHKEDQQKSDQIKAKFEELIFLAHKQKKEPTEK</sequence>
<feature type="region of interest" description="Disordered" evidence="2">
    <location>
        <begin position="568"/>
        <end position="591"/>
    </location>
</feature>
<evidence type="ECO:0000313" key="3">
    <source>
        <dbReference type="EMBL" id="GAW83467.1"/>
    </source>
</evidence>
<gene>
    <name evidence="3" type="ORF">PGO_142640</name>
</gene>
<feature type="region of interest" description="Disordered" evidence="2">
    <location>
        <begin position="38"/>
        <end position="87"/>
    </location>
</feature>
<feature type="coiled-coil region" evidence="1">
    <location>
        <begin position="669"/>
        <end position="707"/>
    </location>
</feature>
<feature type="compositionally biased region" description="Basic and acidic residues" evidence="2">
    <location>
        <begin position="441"/>
        <end position="499"/>
    </location>
</feature>
<evidence type="ECO:0000256" key="1">
    <source>
        <dbReference type="SAM" id="Coils"/>
    </source>
</evidence>
<dbReference type="RefSeq" id="XP_028546056.1">
    <property type="nucleotide sequence ID" value="XM_028690255.1"/>
</dbReference>
<evidence type="ECO:0000313" key="4">
    <source>
        <dbReference type="Proteomes" id="UP000195521"/>
    </source>
</evidence>